<keyword evidence="3" id="KW-1003">Cell membrane</keyword>
<evidence type="ECO:0000256" key="6">
    <source>
        <dbReference type="ARBA" id="ARBA00022989"/>
    </source>
</evidence>
<dbReference type="NCBIfam" id="TIGR00427">
    <property type="entry name" value="NAAT family transporter"/>
    <property type="match status" value="1"/>
</dbReference>
<dbReference type="PANTHER" id="PTHR33508:SF2">
    <property type="entry name" value="UPF0056 INNER MEMBRANE PROTEIN MARC"/>
    <property type="match status" value="1"/>
</dbReference>
<evidence type="ECO:0000256" key="1">
    <source>
        <dbReference type="ARBA" id="ARBA00004429"/>
    </source>
</evidence>
<feature type="transmembrane region" description="Helical" evidence="8">
    <location>
        <begin position="78"/>
        <end position="97"/>
    </location>
</feature>
<evidence type="ECO:0000256" key="8">
    <source>
        <dbReference type="RuleBase" id="RU362048"/>
    </source>
</evidence>
<evidence type="ECO:0000313" key="10">
    <source>
        <dbReference type="Proteomes" id="UP000432089"/>
    </source>
</evidence>
<evidence type="ECO:0000256" key="2">
    <source>
        <dbReference type="ARBA" id="ARBA00009784"/>
    </source>
</evidence>
<protein>
    <recommendedName>
        <fullName evidence="8">UPF0056 membrane protein</fullName>
    </recommendedName>
</protein>
<keyword evidence="10" id="KW-1185">Reference proteome</keyword>
<dbReference type="Proteomes" id="UP000432089">
    <property type="component" value="Unassembled WGS sequence"/>
</dbReference>
<evidence type="ECO:0000256" key="3">
    <source>
        <dbReference type="ARBA" id="ARBA00022475"/>
    </source>
</evidence>
<keyword evidence="4" id="KW-0997">Cell inner membrane</keyword>
<sequence length="225" mass="23632">MGWWVDLAQAFLLAFSALFSIVNPLSGALIFSQLTAGRTHAERLALAKRIGTYAAAVMLGSLWFGVYLLNFFGITVAALRIAGGFVVAAAGWQMLYVPEQREERKEAQAGEAMHEDDVAFFPLTMPMTTGPGTISVAIALGSNRPAGGAGISAFLAGSSLAALAIAGSIWFSYHFADRVVALLGRTRTQIVSRLAAFLLLCVGVQITLNGLMEALHDAGLGASAP</sequence>
<dbReference type="PANTHER" id="PTHR33508">
    <property type="entry name" value="UPF0056 MEMBRANE PROTEIN YHCE"/>
    <property type="match status" value="1"/>
</dbReference>
<evidence type="ECO:0000256" key="5">
    <source>
        <dbReference type="ARBA" id="ARBA00022692"/>
    </source>
</evidence>
<organism evidence="9 10">
    <name type="scientific">Plantimonas leprariae</name>
    <dbReference type="NCBI Taxonomy" id="2615207"/>
    <lineage>
        <taxon>Bacteria</taxon>
        <taxon>Pseudomonadati</taxon>
        <taxon>Pseudomonadota</taxon>
        <taxon>Alphaproteobacteria</taxon>
        <taxon>Hyphomicrobiales</taxon>
        <taxon>Aurantimonadaceae</taxon>
        <taxon>Plantimonas</taxon>
    </lineage>
</organism>
<comment type="caution">
    <text evidence="9">The sequence shown here is derived from an EMBL/GenBank/DDBJ whole genome shotgun (WGS) entry which is preliminary data.</text>
</comment>
<dbReference type="EMBL" id="VZDO01000010">
    <property type="protein sequence ID" value="KAB0679383.1"/>
    <property type="molecule type" value="Genomic_DNA"/>
</dbReference>
<comment type="similarity">
    <text evidence="2 8">Belongs to the UPF0056 (MarC) family.</text>
</comment>
<feature type="transmembrane region" description="Helical" evidence="8">
    <location>
        <begin position="194"/>
        <end position="212"/>
    </location>
</feature>
<dbReference type="InterPro" id="IPR002771">
    <property type="entry name" value="Multi_antbiot-R_MarC"/>
</dbReference>
<comment type="subcellular location">
    <subcellularLocation>
        <location evidence="1">Cell inner membrane</location>
        <topology evidence="1">Multi-pass membrane protein</topology>
    </subcellularLocation>
    <subcellularLocation>
        <location evidence="8">Cell membrane</location>
        <topology evidence="8">Multi-pass membrane protein</topology>
    </subcellularLocation>
</comment>
<evidence type="ECO:0000256" key="4">
    <source>
        <dbReference type="ARBA" id="ARBA00022519"/>
    </source>
</evidence>
<dbReference type="AlphaFoldDB" id="A0A7V7PNX1"/>
<keyword evidence="5 8" id="KW-0812">Transmembrane</keyword>
<keyword evidence="6 8" id="KW-1133">Transmembrane helix</keyword>
<evidence type="ECO:0000313" key="9">
    <source>
        <dbReference type="EMBL" id="KAB0679383.1"/>
    </source>
</evidence>
<dbReference type="Pfam" id="PF01914">
    <property type="entry name" value="MarC"/>
    <property type="match status" value="1"/>
</dbReference>
<dbReference type="RefSeq" id="WP_150970442.1">
    <property type="nucleotide sequence ID" value="NZ_VZDO01000010.1"/>
</dbReference>
<feature type="transmembrane region" description="Helical" evidence="8">
    <location>
        <begin position="12"/>
        <end position="31"/>
    </location>
</feature>
<proteinExistence type="inferred from homology"/>
<feature type="transmembrane region" description="Helical" evidence="8">
    <location>
        <begin position="118"/>
        <end position="139"/>
    </location>
</feature>
<reference evidence="9 10" key="1">
    <citation type="submission" date="2019-09" db="EMBL/GenBank/DDBJ databases">
        <title>YIM 132180 draft genome.</title>
        <authorList>
            <person name="Zhang K."/>
        </authorList>
    </citation>
    <scope>NUCLEOTIDE SEQUENCE [LARGE SCALE GENOMIC DNA]</scope>
    <source>
        <strain evidence="9 10">YIM 132180</strain>
    </source>
</reference>
<feature type="transmembrane region" description="Helical" evidence="8">
    <location>
        <begin position="151"/>
        <end position="173"/>
    </location>
</feature>
<accession>A0A7V7PNX1</accession>
<feature type="transmembrane region" description="Helical" evidence="8">
    <location>
        <begin position="52"/>
        <end position="72"/>
    </location>
</feature>
<keyword evidence="7 8" id="KW-0472">Membrane</keyword>
<name>A0A7V7PNX1_9HYPH</name>
<dbReference type="GO" id="GO:0005886">
    <property type="term" value="C:plasma membrane"/>
    <property type="evidence" value="ECO:0007669"/>
    <property type="project" value="UniProtKB-SubCell"/>
</dbReference>
<evidence type="ECO:0000256" key="7">
    <source>
        <dbReference type="ARBA" id="ARBA00023136"/>
    </source>
</evidence>
<gene>
    <name evidence="9" type="ORF">F6X38_13705</name>
</gene>